<dbReference type="PRINTS" id="PR00455">
    <property type="entry name" value="HTHTETR"/>
</dbReference>
<dbReference type="KEGG" id="plei:Q9312_12180"/>
<dbReference type="AlphaFoldDB" id="A0AA51X6D4"/>
<dbReference type="InterPro" id="IPR011075">
    <property type="entry name" value="TetR_C"/>
</dbReference>
<dbReference type="SUPFAM" id="SSF46689">
    <property type="entry name" value="Homeodomain-like"/>
    <property type="match status" value="1"/>
</dbReference>
<dbReference type="RefSeq" id="WP_309201127.1">
    <property type="nucleotide sequence ID" value="NZ_CP133548.1"/>
</dbReference>
<dbReference type="InterPro" id="IPR009057">
    <property type="entry name" value="Homeodomain-like_sf"/>
</dbReference>
<organism evidence="6 7">
    <name type="scientific">Pleionea litopenaei</name>
    <dbReference type="NCBI Taxonomy" id="3070815"/>
    <lineage>
        <taxon>Bacteria</taxon>
        <taxon>Pseudomonadati</taxon>
        <taxon>Pseudomonadota</taxon>
        <taxon>Gammaproteobacteria</taxon>
        <taxon>Oceanospirillales</taxon>
        <taxon>Pleioneaceae</taxon>
        <taxon>Pleionea</taxon>
    </lineage>
</organism>
<evidence type="ECO:0000256" key="4">
    <source>
        <dbReference type="PROSITE-ProRule" id="PRU00335"/>
    </source>
</evidence>
<dbReference type="SUPFAM" id="SSF48498">
    <property type="entry name" value="Tetracyclin repressor-like, C-terminal domain"/>
    <property type="match status" value="1"/>
</dbReference>
<gene>
    <name evidence="6" type="ORF">Q9312_12180</name>
</gene>
<keyword evidence="2 4" id="KW-0238">DNA-binding</keyword>
<evidence type="ECO:0000256" key="3">
    <source>
        <dbReference type="ARBA" id="ARBA00023163"/>
    </source>
</evidence>
<evidence type="ECO:0000256" key="1">
    <source>
        <dbReference type="ARBA" id="ARBA00023015"/>
    </source>
</evidence>
<dbReference type="PANTHER" id="PTHR47506:SF1">
    <property type="entry name" value="HTH-TYPE TRANSCRIPTIONAL REGULATOR YJDC"/>
    <property type="match status" value="1"/>
</dbReference>
<dbReference type="PROSITE" id="PS50977">
    <property type="entry name" value="HTH_TETR_2"/>
    <property type="match status" value="1"/>
</dbReference>
<feature type="domain" description="HTH tetR-type" evidence="5">
    <location>
        <begin position="7"/>
        <end position="67"/>
    </location>
</feature>
<dbReference type="InterPro" id="IPR001647">
    <property type="entry name" value="HTH_TetR"/>
</dbReference>
<feature type="DNA-binding region" description="H-T-H motif" evidence="4">
    <location>
        <begin position="30"/>
        <end position="49"/>
    </location>
</feature>
<dbReference type="GO" id="GO:0003677">
    <property type="term" value="F:DNA binding"/>
    <property type="evidence" value="ECO:0007669"/>
    <property type="project" value="UniProtKB-UniRule"/>
</dbReference>
<name>A0AA51X6D4_9GAMM</name>
<proteinExistence type="predicted"/>
<accession>A0AA51X6D4</accession>
<dbReference type="InterPro" id="IPR036271">
    <property type="entry name" value="Tet_transcr_reg_TetR-rel_C_sf"/>
</dbReference>
<dbReference type="Pfam" id="PF16925">
    <property type="entry name" value="TetR_C_13"/>
    <property type="match status" value="1"/>
</dbReference>
<evidence type="ECO:0000313" key="7">
    <source>
        <dbReference type="Proteomes" id="UP001239782"/>
    </source>
</evidence>
<dbReference type="EMBL" id="CP133548">
    <property type="protein sequence ID" value="WMS85975.1"/>
    <property type="molecule type" value="Genomic_DNA"/>
</dbReference>
<dbReference type="Gene3D" id="1.10.357.10">
    <property type="entry name" value="Tetracycline Repressor, domain 2"/>
    <property type="match status" value="1"/>
</dbReference>
<keyword evidence="7" id="KW-1185">Reference proteome</keyword>
<dbReference type="Proteomes" id="UP001239782">
    <property type="component" value="Chromosome"/>
</dbReference>
<evidence type="ECO:0000256" key="2">
    <source>
        <dbReference type="ARBA" id="ARBA00023125"/>
    </source>
</evidence>
<evidence type="ECO:0000259" key="5">
    <source>
        <dbReference type="PROSITE" id="PS50977"/>
    </source>
</evidence>
<reference evidence="6 7" key="1">
    <citation type="submission" date="2023-08" db="EMBL/GenBank/DDBJ databases">
        <title>Pleionea litopenaei sp. nov., isolated from stomach of juvenile Litopenaeus vannamei.</title>
        <authorList>
            <person name="Rho A.M."/>
            <person name="Hwang C.Y."/>
        </authorList>
    </citation>
    <scope>NUCLEOTIDE SEQUENCE [LARGE SCALE GENOMIC DNA]</scope>
    <source>
        <strain evidence="6 7">HL-JVS1</strain>
    </source>
</reference>
<dbReference type="PANTHER" id="PTHR47506">
    <property type="entry name" value="TRANSCRIPTIONAL REGULATORY PROTEIN"/>
    <property type="match status" value="1"/>
</dbReference>
<keyword evidence="3" id="KW-0804">Transcription</keyword>
<dbReference type="Pfam" id="PF00440">
    <property type="entry name" value="TetR_N"/>
    <property type="match status" value="1"/>
</dbReference>
<sequence>MVSRNPDQTRRKILDAALEEIHLRGFQGMRVEHILQRTGLTKGALYHHFTNKMAIGYAIVDEILGQDVMERWVGPLKTSENPVLTLIEICESERAGKTVSEIEKGCPINNLSQEMSPIDEGFRERLDTVYFRWSEAIADALVRGQQSGVVRADVDPQKVARFLLASLQGIIGVAKCCKNEQVLDDMAECFRSYLLQLMEPEVLAQAAS</sequence>
<evidence type="ECO:0000313" key="6">
    <source>
        <dbReference type="EMBL" id="WMS85975.1"/>
    </source>
</evidence>
<keyword evidence="1" id="KW-0805">Transcription regulation</keyword>
<protein>
    <submittedName>
        <fullName evidence="6">TetR family transcriptional regulator C-terminal domain-containing protein</fullName>
    </submittedName>
</protein>